<keyword evidence="6 7" id="KW-0503">Monooxygenase</keyword>
<dbReference type="InterPro" id="IPR017972">
    <property type="entry name" value="Cyt_P450_CS"/>
</dbReference>
<keyword evidence="5 7" id="KW-0408">Iron</keyword>
<comment type="similarity">
    <text evidence="1 7">Belongs to the cytochrome P450 family.</text>
</comment>
<dbReference type="Gene3D" id="1.10.630.10">
    <property type="entry name" value="Cytochrome P450"/>
    <property type="match status" value="1"/>
</dbReference>
<evidence type="ECO:0000256" key="7">
    <source>
        <dbReference type="RuleBase" id="RU000461"/>
    </source>
</evidence>
<evidence type="ECO:0000256" key="6">
    <source>
        <dbReference type="ARBA" id="ARBA00023033"/>
    </source>
</evidence>
<dbReference type="AlphaFoldDB" id="A0A846WQK0"/>
<accession>A0A846WQK0</accession>
<evidence type="ECO:0000256" key="1">
    <source>
        <dbReference type="ARBA" id="ARBA00010617"/>
    </source>
</evidence>
<evidence type="ECO:0000313" key="8">
    <source>
        <dbReference type="EMBL" id="NKY03908.1"/>
    </source>
</evidence>
<dbReference type="PANTHER" id="PTHR46696">
    <property type="entry name" value="P450, PUTATIVE (EUROFUNG)-RELATED"/>
    <property type="match status" value="1"/>
</dbReference>
<dbReference type="GO" id="GO:0004497">
    <property type="term" value="F:monooxygenase activity"/>
    <property type="evidence" value="ECO:0007669"/>
    <property type="project" value="UniProtKB-KW"/>
</dbReference>
<dbReference type="PRINTS" id="PR00359">
    <property type="entry name" value="BP450"/>
</dbReference>
<dbReference type="GO" id="GO:0020037">
    <property type="term" value="F:heme binding"/>
    <property type="evidence" value="ECO:0007669"/>
    <property type="project" value="InterPro"/>
</dbReference>
<dbReference type="InterPro" id="IPR036396">
    <property type="entry name" value="Cyt_P450_sf"/>
</dbReference>
<dbReference type="Pfam" id="PF00067">
    <property type="entry name" value="p450"/>
    <property type="match status" value="1"/>
</dbReference>
<gene>
    <name evidence="8" type="ORF">HGA05_20265</name>
</gene>
<dbReference type="Proteomes" id="UP000563898">
    <property type="component" value="Unassembled WGS sequence"/>
</dbReference>
<evidence type="ECO:0000256" key="3">
    <source>
        <dbReference type="ARBA" id="ARBA00022723"/>
    </source>
</evidence>
<dbReference type="SUPFAM" id="SSF48264">
    <property type="entry name" value="Cytochrome P450"/>
    <property type="match status" value="1"/>
</dbReference>
<comment type="caution">
    <text evidence="8">The sequence shown here is derived from an EMBL/GenBank/DDBJ whole genome shotgun (WGS) entry which is preliminary data.</text>
</comment>
<keyword evidence="4 7" id="KW-0560">Oxidoreductase</keyword>
<keyword evidence="3 7" id="KW-0479">Metal-binding</keyword>
<sequence>MIYDDLGFYIVSRYEDVMEFGKHPSMSVEPGWDQAGPWAVVRDTVIGKDLPDHTRLRRQTNKWFGPKVVDKWTMTTKAVTDELLAARPDNLLDGWHDLSVLPTHQTMCRVLGVTEAGAGDVQESMFETMPMLAAIPERGTLGRAEKGFDELTARLDELIEEKRQNPDAGLLSTLLSAAANGEISDREARATALMLYSLGHMDVGYLIAAGLNIFAARPDIYARYRYDGEVRDAVINEIARYDPPELCFYRVAKSDIAIRSVEIPAGSKVRFMIGAANRDPDVFSDPQEFTPDRPSRESRNLSFGVGSHSCVGQHISRAQARVVFDVLADHFSGIEFAGAVEMDNTDFSRHFTSLPLRLIP</sequence>
<dbReference type="InterPro" id="IPR002397">
    <property type="entry name" value="Cyt_P450_B"/>
</dbReference>
<evidence type="ECO:0000313" key="9">
    <source>
        <dbReference type="Proteomes" id="UP000563898"/>
    </source>
</evidence>
<evidence type="ECO:0000256" key="5">
    <source>
        <dbReference type="ARBA" id="ARBA00023004"/>
    </source>
</evidence>
<dbReference type="PROSITE" id="PS00086">
    <property type="entry name" value="CYTOCHROME_P450"/>
    <property type="match status" value="1"/>
</dbReference>
<dbReference type="RefSeq" id="WP_050955276.1">
    <property type="nucleotide sequence ID" value="NZ_JAAXPC010000013.1"/>
</dbReference>
<reference evidence="8 9" key="1">
    <citation type="submission" date="2020-04" db="EMBL/GenBank/DDBJ databases">
        <title>MicrobeNet Type strains.</title>
        <authorList>
            <person name="Nicholson A.C."/>
        </authorList>
    </citation>
    <scope>NUCLEOTIDE SEQUENCE [LARGE SCALE GENOMIC DNA]</scope>
    <source>
        <strain evidence="8 9">ATCC BAA-14</strain>
    </source>
</reference>
<evidence type="ECO:0000256" key="4">
    <source>
        <dbReference type="ARBA" id="ARBA00023002"/>
    </source>
</evidence>
<dbReference type="InterPro" id="IPR001128">
    <property type="entry name" value="Cyt_P450"/>
</dbReference>
<dbReference type="EMBL" id="JAAXPC010000013">
    <property type="protein sequence ID" value="NKY03908.1"/>
    <property type="molecule type" value="Genomic_DNA"/>
</dbReference>
<name>A0A846WQK0_9ACTN</name>
<protein>
    <submittedName>
        <fullName evidence="8">Cytochrome P450</fullName>
    </submittedName>
</protein>
<proteinExistence type="inferred from homology"/>
<dbReference type="GO" id="GO:0005506">
    <property type="term" value="F:iron ion binding"/>
    <property type="evidence" value="ECO:0007669"/>
    <property type="project" value="InterPro"/>
</dbReference>
<dbReference type="PANTHER" id="PTHR46696:SF1">
    <property type="entry name" value="CYTOCHROME P450 YJIB-RELATED"/>
    <property type="match status" value="1"/>
</dbReference>
<dbReference type="GO" id="GO:0016705">
    <property type="term" value="F:oxidoreductase activity, acting on paired donors, with incorporation or reduction of molecular oxygen"/>
    <property type="evidence" value="ECO:0007669"/>
    <property type="project" value="InterPro"/>
</dbReference>
<organism evidence="8 9">
    <name type="scientific">Gordonia polyisoprenivorans</name>
    <dbReference type="NCBI Taxonomy" id="84595"/>
    <lineage>
        <taxon>Bacteria</taxon>
        <taxon>Bacillati</taxon>
        <taxon>Actinomycetota</taxon>
        <taxon>Actinomycetes</taxon>
        <taxon>Mycobacteriales</taxon>
        <taxon>Gordoniaceae</taxon>
        <taxon>Gordonia</taxon>
    </lineage>
</organism>
<keyword evidence="2 7" id="KW-0349">Heme</keyword>
<evidence type="ECO:0000256" key="2">
    <source>
        <dbReference type="ARBA" id="ARBA00022617"/>
    </source>
</evidence>